<dbReference type="RefSeq" id="WP_006593910.1">
    <property type="nucleotide sequence ID" value="NZ_BAHD01000066.1"/>
</dbReference>
<keyword evidence="7" id="KW-1185">Reference proteome</keyword>
<evidence type="ECO:0000259" key="5">
    <source>
        <dbReference type="Pfam" id="PF22725"/>
    </source>
</evidence>
<comment type="similarity">
    <text evidence="1">Belongs to the Gfo/Idh/MocA family.</text>
</comment>
<dbReference type="STRING" id="1184609.KILIM_066_00190"/>
<dbReference type="Gene3D" id="3.40.50.720">
    <property type="entry name" value="NAD(P)-binding Rossmann-like Domain"/>
    <property type="match status" value="1"/>
</dbReference>
<dbReference type="InterPro" id="IPR000683">
    <property type="entry name" value="Gfo/Idh/MocA-like_OxRdtase_N"/>
</dbReference>
<dbReference type="InterPro" id="IPR055170">
    <property type="entry name" value="GFO_IDH_MocA-like_dom"/>
</dbReference>
<evidence type="ECO:0000256" key="1">
    <source>
        <dbReference type="ARBA" id="ARBA00010928"/>
    </source>
</evidence>
<dbReference type="OrthoDB" id="9815825at2"/>
<gene>
    <name evidence="6" type="ORF">KILIM_066_00190</name>
</gene>
<sequence>MTQTTVRWGIAGPGRMAATMAQAFEHVSNGELVAVGSRSLERAQGFADEHGIPVAHGTYEGLADDPNVDAIYIATPHPQHTDIALAAIAAGKALLVEKSFTSTVEDTQRIIDAARAAEVFVMEAMWTRFNPAVQHIRELIADGTIGQVRAVNGDLSAFRAYDPNDRLFDPALGGGAVLDLGVYVVSFAQHFLGAPDTVHAVGGRYDSGVEGEFGVLLGYDDGRSASLAGAFTVQGPGRMAILGTGGWIDVHPRFHRSASITVWRGKESETQHFDSGYQFEVQHVGECLAAGLTESPIMPLDDTLAVQRTMEQMLAQIHG</sequence>
<proteinExistence type="inferred from homology"/>
<name>K6VME3_9MICO</name>
<dbReference type="GO" id="GO:0000166">
    <property type="term" value="F:nucleotide binding"/>
    <property type="evidence" value="ECO:0007669"/>
    <property type="project" value="InterPro"/>
</dbReference>
<protein>
    <submittedName>
        <fullName evidence="6">Putative oxidoreductase</fullName>
    </submittedName>
</protein>
<dbReference type="PANTHER" id="PTHR22604:SF105">
    <property type="entry name" value="TRANS-1,2-DIHYDROBENZENE-1,2-DIOL DEHYDROGENASE"/>
    <property type="match status" value="1"/>
</dbReference>
<keyword evidence="3" id="KW-0520">NAD</keyword>
<reference evidence="6 7" key="1">
    <citation type="submission" date="2012-08" db="EMBL/GenBank/DDBJ databases">
        <title>Whole genome shotgun sequence of Kineosphaera limosa NBRC 100340.</title>
        <authorList>
            <person name="Yoshida I."/>
            <person name="Isaki S."/>
            <person name="Hosoyama A."/>
            <person name="Tsuchikane K."/>
            <person name="Katsumata H."/>
            <person name="Ando Y."/>
            <person name="Ohji S."/>
            <person name="Hamada M."/>
            <person name="Tamura T."/>
            <person name="Yamazoe A."/>
            <person name="Yamazaki S."/>
            <person name="Fujita N."/>
        </authorList>
    </citation>
    <scope>NUCLEOTIDE SEQUENCE [LARGE SCALE GENOMIC DNA]</scope>
    <source>
        <strain evidence="6 7">NBRC 100340</strain>
    </source>
</reference>
<dbReference type="Gene3D" id="3.30.360.10">
    <property type="entry name" value="Dihydrodipicolinate Reductase, domain 2"/>
    <property type="match status" value="1"/>
</dbReference>
<feature type="domain" description="GFO/IDH/MocA-like oxidoreductase" evidence="5">
    <location>
        <begin position="133"/>
        <end position="248"/>
    </location>
</feature>
<dbReference type="eggNOG" id="COG0673">
    <property type="taxonomic scope" value="Bacteria"/>
</dbReference>
<organism evidence="6 7">
    <name type="scientific">Kineosphaera limosa NBRC 100340</name>
    <dbReference type="NCBI Taxonomy" id="1184609"/>
    <lineage>
        <taxon>Bacteria</taxon>
        <taxon>Bacillati</taxon>
        <taxon>Actinomycetota</taxon>
        <taxon>Actinomycetes</taxon>
        <taxon>Micrococcales</taxon>
        <taxon>Dermatophilaceae</taxon>
        <taxon>Kineosphaera</taxon>
    </lineage>
</organism>
<dbReference type="AlphaFoldDB" id="K6VME3"/>
<evidence type="ECO:0000256" key="2">
    <source>
        <dbReference type="ARBA" id="ARBA00023002"/>
    </source>
</evidence>
<dbReference type="GO" id="GO:0016491">
    <property type="term" value="F:oxidoreductase activity"/>
    <property type="evidence" value="ECO:0007669"/>
    <property type="project" value="UniProtKB-KW"/>
</dbReference>
<evidence type="ECO:0000256" key="3">
    <source>
        <dbReference type="ARBA" id="ARBA00023027"/>
    </source>
</evidence>
<evidence type="ECO:0000313" key="6">
    <source>
        <dbReference type="EMBL" id="GAB97378.1"/>
    </source>
</evidence>
<comment type="caution">
    <text evidence="6">The sequence shown here is derived from an EMBL/GenBank/DDBJ whole genome shotgun (WGS) entry which is preliminary data.</text>
</comment>
<dbReference type="Proteomes" id="UP000008366">
    <property type="component" value="Unassembled WGS sequence"/>
</dbReference>
<dbReference type="InterPro" id="IPR050984">
    <property type="entry name" value="Gfo/Idh/MocA_domain"/>
</dbReference>
<accession>K6VME3</accession>
<dbReference type="EMBL" id="BAHD01000066">
    <property type="protein sequence ID" value="GAB97378.1"/>
    <property type="molecule type" value="Genomic_DNA"/>
</dbReference>
<dbReference type="SUPFAM" id="SSF55347">
    <property type="entry name" value="Glyceraldehyde-3-phosphate dehydrogenase-like, C-terminal domain"/>
    <property type="match status" value="1"/>
</dbReference>
<dbReference type="Pfam" id="PF22725">
    <property type="entry name" value="GFO_IDH_MocA_C3"/>
    <property type="match status" value="1"/>
</dbReference>
<dbReference type="SUPFAM" id="SSF51735">
    <property type="entry name" value="NAD(P)-binding Rossmann-fold domains"/>
    <property type="match status" value="1"/>
</dbReference>
<dbReference type="InterPro" id="IPR036291">
    <property type="entry name" value="NAD(P)-bd_dom_sf"/>
</dbReference>
<evidence type="ECO:0000259" key="4">
    <source>
        <dbReference type="Pfam" id="PF01408"/>
    </source>
</evidence>
<evidence type="ECO:0000313" key="7">
    <source>
        <dbReference type="Proteomes" id="UP000008366"/>
    </source>
</evidence>
<keyword evidence="2" id="KW-0560">Oxidoreductase</keyword>
<feature type="domain" description="Gfo/Idh/MocA-like oxidoreductase N-terminal" evidence="4">
    <location>
        <begin position="6"/>
        <end position="123"/>
    </location>
</feature>
<dbReference type="Pfam" id="PF01408">
    <property type="entry name" value="GFO_IDH_MocA"/>
    <property type="match status" value="1"/>
</dbReference>
<dbReference type="PANTHER" id="PTHR22604">
    <property type="entry name" value="OXIDOREDUCTASES"/>
    <property type="match status" value="1"/>
</dbReference>